<dbReference type="EMBL" id="JABFUD020000018">
    <property type="protein sequence ID" value="KAI5066697.1"/>
    <property type="molecule type" value="Genomic_DNA"/>
</dbReference>
<proteinExistence type="predicted"/>
<evidence type="ECO:0000313" key="3">
    <source>
        <dbReference type="Proteomes" id="UP000886520"/>
    </source>
</evidence>
<reference evidence="2" key="1">
    <citation type="submission" date="2021-01" db="EMBL/GenBank/DDBJ databases">
        <title>Adiantum capillus-veneris genome.</title>
        <authorList>
            <person name="Fang Y."/>
            <person name="Liao Q."/>
        </authorList>
    </citation>
    <scope>NUCLEOTIDE SEQUENCE</scope>
    <source>
        <strain evidence="2">H3</strain>
        <tissue evidence="2">Leaf</tissue>
    </source>
</reference>
<evidence type="ECO:0000313" key="2">
    <source>
        <dbReference type="EMBL" id="KAI5066697.1"/>
    </source>
</evidence>
<organism evidence="2 3">
    <name type="scientific">Adiantum capillus-veneris</name>
    <name type="common">Maidenhair fern</name>
    <dbReference type="NCBI Taxonomy" id="13818"/>
    <lineage>
        <taxon>Eukaryota</taxon>
        <taxon>Viridiplantae</taxon>
        <taxon>Streptophyta</taxon>
        <taxon>Embryophyta</taxon>
        <taxon>Tracheophyta</taxon>
        <taxon>Polypodiopsida</taxon>
        <taxon>Polypodiidae</taxon>
        <taxon>Polypodiales</taxon>
        <taxon>Pteridineae</taxon>
        <taxon>Pteridaceae</taxon>
        <taxon>Vittarioideae</taxon>
        <taxon>Adiantum</taxon>
    </lineage>
</organism>
<evidence type="ECO:0000256" key="1">
    <source>
        <dbReference type="SAM" id="MobiDB-lite"/>
    </source>
</evidence>
<feature type="region of interest" description="Disordered" evidence="1">
    <location>
        <begin position="1"/>
        <end position="20"/>
    </location>
</feature>
<dbReference type="AlphaFoldDB" id="A0A9D4ZAE1"/>
<protein>
    <submittedName>
        <fullName evidence="2">Uncharacterized protein</fullName>
    </submittedName>
</protein>
<accession>A0A9D4ZAE1</accession>
<keyword evidence="3" id="KW-1185">Reference proteome</keyword>
<comment type="caution">
    <text evidence="2">The sequence shown here is derived from an EMBL/GenBank/DDBJ whole genome shotgun (WGS) entry which is preliminary data.</text>
</comment>
<feature type="compositionally biased region" description="Polar residues" evidence="1">
    <location>
        <begin position="1"/>
        <end position="14"/>
    </location>
</feature>
<name>A0A9D4ZAE1_ADICA</name>
<sequence>MLSINHQDSITPLSQRHEIHPPHVTTCGGTTPCLEGEQLLHCCMTNSLSLHTHTLSLSVSLSRTHTHPSSLSHSLTGSLMRDSLTLILTHTHTHTHTLKLSLTPDCPFVCRTLMT</sequence>
<dbReference type="Proteomes" id="UP000886520">
    <property type="component" value="Chromosome 18"/>
</dbReference>
<gene>
    <name evidence="2" type="ORF">GOP47_0019321</name>
</gene>